<dbReference type="SUPFAM" id="SSF81324">
    <property type="entry name" value="Voltage-gated potassium channels"/>
    <property type="match status" value="1"/>
</dbReference>
<name>A0A432ZFR4_9GAMM</name>
<dbReference type="AlphaFoldDB" id="A0A432ZFR4"/>
<dbReference type="EMBL" id="PIQG01000003">
    <property type="protein sequence ID" value="RUO76806.1"/>
    <property type="molecule type" value="Genomic_DNA"/>
</dbReference>
<sequence length="140" mass="16188">MIGVFVFNTAIMLLAVVTHYELLIRLTRFLQEFKLRHRSRILLGVCVALVAHVVEVWLFAVAYYVMEHFLGWGYLDGVSGHLLEYGYFSFTTYTTLGFGDISPVGEMRYLTGIEALIGLVLVTWTASYLFIEMQRYWNKD</sequence>
<feature type="transmembrane region" description="Helical" evidence="1">
    <location>
        <begin position="41"/>
        <end position="66"/>
    </location>
</feature>
<dbReference type="Pfam" id="PF07885">
    <property type="entry name" value="Ion_trans_2"/>
    <property type="match status" value="1"/>
</dbReference>
<feature type="transmembrane region" description="Helical" evidence="1">
    <location>
        <begin position="6"/>
        <end position="29"/>
    </location>
</feature>
<proteinExistence type="predicted"/>
<gene>
    <name evidence="3" type="ORF">CWI83_07735</name>
</gene>
<keyword evidence="4" id="KW-1185">Reference proteome</keyword>
<organism evidence="3 4">
    <name type="scientific">Pseudidiomarina taiwanensis</name>
    <dbReference type="NCBI Taxonomy" id="337250"/>
    <lineage>
        <taxon>Bacteria</taxon>
        <taxon>Pseudomonadati</taxon>
        <taxon>Pseudomonadota</taxon>
        <taxon>Gammaproteobacteria</taxon>
        <taxon>Alteromonadales</taxon>
        <taxon>Idiomarinaceae</taxon>
        <taxon>Pseudidiomarina</taxon>
    </lineage>
</organism>
<dbReference type="Gene3D" id="1.10.287.70">
    <property type="match status" value="1"/>
</dbReference>
<feature type="domain" description="Potassium channel" evidence="2">
    <location>
        <begin position="53"/>
        <end position="134"/>
    </location>
</feature>
<dbReference type="InterPro" id="IPR013099">
    <property type="entry name" value="K_chnl_dom"/>
</dbReference>
<evidence type="ECO:0000313" key="4">
    <source>
        <dbReference type="Proteomes" id="UP000288279"/>
    </source>
</evidence>
<keyword evidence="1" id="KW-0812">Transmembrane</keyword>
<dbReference type="OrthoDB" id="9813518at2"/>
<evidence type="ECO:0000313" key="3">
    <source>
        <dbReference type="EMBL" id="RUO76806.1"/>
    </source>
</evidence>
<comment type="caution">
    <text evidence="3">The sequence shown here is derived from an EMBL/GenBank/DDBJ whole genome shotgun (WGS) entry which is preliminary data.</text>
</comment>
<protein>
    <submittedName>
        <fullName evidence="3">Ion transporter</fullName>
    </submittedName>
</protein>
<keyword evidence="1" id="KW-0472">Membrane</keyword>
<dbReference type="Proteomes" id="UP000288279">
    <property type="component" value="Unassembled WGS sequence"/>
</dbReference>
<reference evidence="3 4" key="1">
    <citation type="journal article" date="2011" name="Front. Microbiol.">
        <title>Genomic signatures of strain selection and enhancement in Bacillus atrophaeus var. globigii, a historical biowarfare simulant.</title>
        <authorList>
            <person name="Gibbons H.S."/>
            <person name="Broomall S.M."/>
            <person name="McNew L.A."/>
            <person name="Daligault H."/>
            <person name="Chapman C."/>
            <person name="Bruce D."/>
            <person name="Karavis M."/>
            <person name="Krepps M."/>
            <person name="McGregor P.A."/>
            <person name="Hong C."/>
            <person name="Park K.H."/>
            <person name="Akmal A."/>
            <person name="Feldman A."/>
            <person name="Lin J.S."/>
            <person name="Chang W.E."/>
            <person name="Higgs B.W."/>
            <person name="Demirev P."/>
            <person name="Lindquist J."/>
            <person name="Liem A."/>
            <person name="Fochler E."/>
            <person name="Read T.D."/>
            <person name="Tapia R."/>
            <person name="Johnson S."/>
            <person name="Bishop-Lilly K.A."/>
            <person name="Detter C."/>
            <person name="Han C."/>
            <person name="Sozhamannan S."/>
            <person name="Rosenzweig C.N."/>
            <person name="Skowronski E.W."/>
        </authorList>
    </citation>
    <scope>NUCLEOTIDE SEQUENCE [LARGE SCALE GENOMIC DNA]</scope>
    <source>
        <strain evidence="3 4">PIT1</strain>
    </source>
</reference>
<feature type="transmembrane region" description="Helical" evidence="1">
    <location>
        <begin position="109"/>
        <end position="131"/>
    </location>
</feature>
<keyword evidence="1" id="KW-1133">Transmembrane helix</keyword>
<evidence type="ECO:0000256" key="1">
    <source>
        <dbReference type="SAM" id="Phobius"/>
    </source>
</evidence>
<dbReference type="RefSeq" id="WP_126827786.1">
    <property type="nucleotide sequence ID" value="NZ_PIQG01000003.1"/>
</dbReference>
<accession>A0A432ZFR4</accession>
<evidence type="ECO:0000259" key="2">
    <source>
        <dbReference type="Pfam" id="PF07885"/>
    </source>
</evidence>